<dbReference type="HAMAP" id="MF_00320">
    <property type="entry name" value="RNApol_arch_Rpo3"/>
    <property type="match status" value="1"/>
</dbReference>
<dbReference type="Gene3D" id="2.170.120.12">
    <property type="entry name" value="DNA-directed RNA polymerase, insert domain"/>
    <property type="match status" value="1"/>
</dbReference>
<dbReference type="GO" id="GO:0000428">
    <property type="term" value="C:DNA-directed RNA polymerase complex"/>
    <property type="evidence" value="ECO:0007669"/>
    <property type="project" value="UniProtKB-KW"/>
</dbReference>
<dbReference type="InterPro" id="IPR036603">
    <property type="entry name" value="RBP11-like"/>
</dbReference>
<keyword evidence="1 5" id="KW-0240">DNA-directed RNA polymerase</keyword>
<keyword evidence="6" id="KW-1185">Reference proteome</keyword>
<dbReference type="PANTHER" id="PTHR11800">
    <property type="entry name" value="DNA-DIRECTED RNA POLYMERASE"/>
    <property type="match status" value="1"/>
</dbReference>
<gene>
    <name evidence="5" type="ORF">PAPYR_1158</name>
</gene>
<dbReference type="PROSITE" id="PS00446">
    <property type="entry name" value="RNA_POL_D_30KD"/>
    <property type="match status" value="1"/>
</dbReference>
<feature type="domain" description="DNA-directed RNA polymerase RpoA/D/Rpb3-type" evidence="4">
    <location>
        <begin position="1"/>
        <end position="267"/>
    </location>
</feature>
<evidence type="ECO:0000259" key="4">
    <source>
        <dbReference type="SMART" id="SM00662"/>
    </source>
</evidence>
<dbReference type="EMBL" id="JAPMOS010000004">
    <property type="protein sequence ID" value="KAJ4462001.1"/>
    <property type="molecule type" value="Genomic_DNA"/>
</dbReference>
<evidence type="ECO:0000313" key="6">
    <source>
        <dbReference type="Proteomes" id="UP001141327"/>
    </source>
</evidence>
<dbReference type="Gene3D" id="3.30.70.20">
    <property type="match status" value="1"/>
</dbReference>
<dbReference type="SMART" id="SM00662">
    <property type="entry name" value="RPOLD"/>
    <property type="match status" value="1"/>
</dbReference>
<dbReference type="InterPro" id="IPR011263">
    <property type="entry name" value="DNA-dir_RNA_pol_RpoA/D/Rpb3"/>
</dbReference>
<dbReference type="InterPro" id="IPR022842">
    <property type="entry name" value="RNAP_Rpo3/Rpb3/RPAC1"/>
</dbReference>
<evidence type="ECO:0000256" key="1">
    <source>
        <dbReference type="ARBA" id="ARBA00022478"/>
    </source>
</evidence>
<evidence type="ECO:0000256" key="3">
    <source>
        <dbReference type="ARBA" id="ARBA00025804"/>
    </source>
</evidence>
<dbReference type="Gene3D" id="3.30.1360.10">
    <property type="entry name" value="RNA polymerase, RBP11-like subunit"/>
    <property type="match status" value="1"/>
</dbReference>
<dbReference type="SUPFAM" id="SSF55257">
    <property type="entry name" value="RBP11-like subunits of RNA polymerase"/>
    <property type="match status" value="1"/>
</dbReference>
<sequence>MTFSLEGTDASIANALRRVMIAETPTVAIHFVRIENNTSPLNDEMLSHRLGLIPIVYRGDVRQLNSNRDCDCQGNCARCSVEFELHVRNDGEDTIEVTSHDLRALSDMAVPLDDETLPRGILICKLGKFQEIRLTAIATKGVGKEHAKWSPVSTAVFQYEPSIRLNYRLLDELSPQDRQNFVGSCPARVFEIQDGRVVIPDVYRCTYTEECMRWAEQVGKPDLVTVKQLEPPRFRFSVETTGSLKPAEIVQSCLITIQEKIRKIEDLLVTKQEEQQLPQ</sequence>
<dbReference type="Proteomes" id="UP001141327">
    <property type="component" value="Unassembled WGS sequence"/>
</dbReference>
<dbReference type="SUPFAM" id="SSF56553">
    <property type="entry name" value="Insert subdomain of RNA polymerase alpha subunit"/>
    <property type="match status" value="1"/>
</dbReference>
<dbReference type="PANTHER" id="PTHR11800:SF2">
    <property type="entry name" value="DNA-DIRECTED RNA POLYMERASE II SUBUNIT RPB3"/>
    <property type="match status" value="1"/>
</dbReference>
<comment type="similarity">
    <text evidence="3">Belongs to the archaeal Rpo3/eukaryotic RPB3 RNA polymerase subunit family.</text>
</comment>
<evidence type="ECO:0000256" key="2">
    <source>
        <dbReference type="ARBA" id="ARBA00023163"/>
    </source>
</evidence>
<organism evidence="5 6">
    <name type="scientific">Paratrimastix pyriformis</name>
    <dbReference type="NCBI Taxonomy" id="342808"/>
    <lineage>
        <taxon>Eukaryota</taxon>
        <taxon>Metamonada</taxon>
        <taxon>Preaxostyla</taxon>
        <taxon>Paratrimastigidae</taxon>
        <taxon>Paratrimastix</taxon>
    </lineage>
</organism>
<reference evidence="5" key="1">
    <citation type="journal article" date="2022" name="bioRxiv">
        <title>Genomics of Preaxostyla Flagellates Illuminates Evolutionary Transitions and the Path Towards Mitochondrial Loss.</title>
        <authorList>
            <person name="Novak L.V.F."/>
            <person name="Treitli S.C."/>
            <person name="Pyrih J."/>
            <person name="Halakuc P."/>
            <person name="Pipaliya S.V."/>
            <person name="Vacek V."/>
            <person name="Brzon O."/>
            <person name="Soukal P."/>
            <person name="Eme L."/>
            <person name="Dacks J.B."/>
            <person name="Karnkowska A."/>
            <person name="Elias M."/>
            <person name="Hampl V."/>
        </authorList>
    </citation>
    <scope>NUCLEOTIDE SEQUENCE</scope>
    <source>
        <strain evidence="5">RCP-MX</strain>
    </source>
</reference>
<dbReference type="InterPro" id="IPR036643">
    <property type="entry name" value="RNApol_insert_sf"/>
</dbReference>
<dbReference type="Pfam" id="PF01193">
    <property type="entry name" value="RNA_pol_L"/>
    <property type="match status" value="1"/>
</dbReference>
<dbReference type="InterPro" id="IPR011262">
    <property type="entry name" value="DNA-dir_RNA_pol_insert"/>
</dbReference>
<dbReference type="Pfam" id="PF01000">
    <property type="entry name" value="RNA_pol_A_bac"/>
    <property type="match status" value="1"/>
</dbReference>
<dbReference type="InterPro" id="IPR001514">
    <property type="entry name" value="DNA-dir_RNA_pol_30-40kDasu_CS"/>
</dbReference>
<proteinExistence type="inferred from homology"/>
<keyword evidence="2" id="KW-0804">Transcription</keyword>
<accession>A0ABQ8UV80</accession>
<dbReference type="NCBIfam" id="NF001988">
    <property type="entry name" value="PRK00783.1"/>
    <property type="match status" value="1"/>
</dbReference>
<evidence type="ECO:0000313" key="5">
    <source>
        <dbReference type="EMBL" id="KAJ4462001.1"/>
    </source>
</evidence>
<comment type="caution">
    <text evidence="5">The sequence shown here is derived from an EMBL/GenBank/DDBJ whole genome shotgun (WGS) entry which is preliminary data.</text>
</comment>
<protein>
    <submittedName>
        <fullName evidence="5">DNA-directed RNA polymerase II subunit rpb3</fullName>
    </submittedName>
</protein>
<dbReference type="InterPro" id="IPR050518">
    <property type="entry name" value="Rpo3/RPB3_RNA_Pol_subunit"/>
</dbReference>
<name>A0ABQ8UV80_9EUKA</name>